<protein>
    <submittedName>
        <fullName evidence="1">Uncharacterized protein</fullName>
    </submittedName>
</protein>
<gene>
    <name evidence="1" type="ORF">H9X81_06790</name>
</gene>
<accession>A0ABS2GPT0</accession>
<dbReference type="RefSeq" id="WP_204720785.1">
    <property type="nucleotide sequence ID" value="NZ_JACSNR010000006.1"/>
</dbReference>
<sequence length="67" mass="7630">MFLYKGDCWKKTTVIRGIQYTTVSHYSGNRDIFEKMGELILGSFWASESDEITEESSLVSGIDKKSD</sequence>
<organism evidence="1 2">
    <name type="scientific">Hydrogenoanaerobacterium saccharovorans</name>
    <dbReference type="NCBI Taxonomy" id="474960"/>
    <lineage>
        <taxon>Bacteria</taxon>
        <taxon>Bacillati</taxon>
        <taxon>Bacillota</taxon>
        <taxon>Clostridia</taxon>
        <taxon>Eubacteriales</taxon>
        <taxon>Oscillospiraceae</taxon>
        <taxon>Hydrogenoanaerobacterium</taxon>
    </lineage>
</organism>
<name>A0ABS2GPT0_9FIRM</name>
<proteinExistence type="predicted"/>
<dbReference type="Proteomes" id="UP000724149">
    <property type="component" value="Unassembled WGS sequence"/>
</dbReference>
<dbReference type="EMBL" id="JACSNR010000006">
    <property type="protein sequence ID" value="MBM6923394.1"/>
    <property type="molecule type" value="Genomic_DNA"/>
</dbReference>
<evidence type="ECO:0000313" key="2">
    <source>
        <dbReference type="Proteomes" id="UP000724149"/>
    </source>
</evidence>
<comment type="caution">
    <text evidence="1">The sequence shown here is derived from an EMBL/GenBank/DDBJ whole genome shotgun (WGS) entry which is preliminary data.</text>
</comment>
<evidence type="ECO:0000313" key="1">
    <source>
        <dbReference type="EMBL" id="MBM6923394.1"/>
    </source>
</evidence>
<keyword evidence="2" id="KW-1185">Reference proteome</keyword>
<reference evidence="1 2" key="1">
    <citation type="journal article" date="2021" name="Sci. Rep.">
        <title>The distribution of antibiotic resistance genes in chicken gut microbiota commensals.</title>
        <authorList>
            <person name="Juricova H."/>
            <person name="Matiasovicova J."/>
            <person name="Kubasova T."/>
            <person name="Cejkova D."/>
            <person name="Rychlik I."/>
        </authorList>
    </citation>
    <scope>NUCLEOTIDE SEQUENCE [LARGE SCALE GENOMIC DNA]</scope>
    <source>
        <strain evidence="1 2">An564</strain>
    </source>
</reference>